<dbReference type="FunFam" id="3.80.10.10:FF:001618">
    <property type="entry name" value="Os06g0587900 protein"/>
    <property type="match status" value="1"/>
</dbReference>
<reference evidence="28" key="3">
    <citation type="submission" date="2021-05" db="UniProtKB">
        <authorList>
            <consortium name="EnsemblPlants"/>
        </authorList>
    </citation>
    <scope>IDENTIFICATION</scope>
    <source>
        <strain evidence="28">cv. B73</strain>
    </source>
</reference>
<evidence type="ECO:0000256" key="16">
    <source>
        <dbReference type="ARBA" id="ARBA00022989"/>
    </source>
</evidence>
<evidence type="ECO:0000256" key="3">
    <source>
        <dbReference type="ARBA" id="ARBA00008684"/>
    </source>
</evidence>
<evidence type="ECO:0000256" key="11">
    <source>
        <dbReference type="ARBA" id="ARBA00022729"/>
    </source>
</evidence>
<keyword evidence="19" id="KW-0325">Glycoprotein</keyword>
<dbReference type="OMA" id="ICTMESP"/>
<evidence type="ECO:0000256" key="22">
    <source>
        <dbReference type="ARBA" id="ARBA00054320"/>
    </source>
</evidence>
<evidence type="ECO:0000256" key="6">
    <source>
        <dbReference type="ARBA" id="ARBA00022527"/>
    </source>
</evidence>
<dbReference type="GeneID" id="103651670"/>
<dbReference type="Gramene" id="Zm00001eb163600_T001">
    <property type="protein sequence ID" value="Zm00001eb163600_P001"/>
    <property type="gene ID" value="Zm00001eb163600"/>
</dbReference>
<dbReference type="InterPro" id="IPR008271">
    <property type="entry name" value="Ser/Thr_kinase_AS"/>
</dbReference>
<dbReference type="STRING" id="4577.A0A1D6NQJ2"/>
<dbReference type="SMART" id="SM00220">
    <property type="entry name" value="S_TKc"/>
    <property type="match status" value="1"/>
</dbReference>
<dbReference type="FunFam" id="1.10.510.10:FF:000358">
    <property type="entry name" value="Putative leucine-rich repeat receptor-like serine/threonine-protein kinase"/>
    <property type="match status" value="1"/>
</dbReference>
<evidence type="ECO:0000256" key="25">
    <source>
        <dbReference type="SAM" id="SignalP"/>
    </source>
</evidence>
<evidence type="ECO:0000256" key="1">
    <source>
        <dbReference type="ARBA" id="ARBA00004162"/>
    </source>
</evidence>
<dbReference type="PROSITE" id="PS50011">
    <property type="entry name" value="PROTEIN_KINASE_DOM"/>
    <property type="match status" value="1"/>
</dbReference>
<gene>
    <name evidence="28" type="primary">LOC103651670</name>
    <name evidence="27" type="ORF">ZEAMMB73_Zm00001d044656</name>
</gene>
<dbReference type="RefSeq" id="XP_008675601.1">
    <property type="nucleotide sequence ID" value="XM_008677379.3"/>
</dbReference>
<dbReference type="GO" id="GO:0009755">
    <property type="term" value="P:hormone-mediated signaling pathway"/>
    <property type="evidence" value="ECO:0000318"/>
    <property type="project" value="GO_Central"/>
</dbReference>
<keyword evidence="5" id="KW-1003">Cell membrane</keyword>
<keyword evidence="12" id="KW-0677">Repeat</keyword>
<dbReference type="GO" id="GO:0005886">
    <property type="term" value="C:plasma membrane"/>
    <property type="evidence" value="ECO:0000318"/>
    <property type="project" value="GO_Central"/>
</dbReference>
<comment type="similarity">
    <text evidence="3">Belongs to the protein kinase superfamily. Ser/Thr protein kinase family.</text>
</comment>
<comment type="catalytic activity">
    <reaction evidence="20">
        <text>L-threonyl-[protein] + ATP = O-phospho-L-threonyl-[protein] + ADP + H(+)</text>
        <dbReference type="Rhea" id="RHEA:46608"/>
        <dbReference type="Rhea" id="RHEA-COMP:11060"/>
        <dbReference type="Rhea" id="RHEA-COMP:11605"/>
        <dbReference type="ChEBI" id="CHEBI:15378"/>
        <dbReference type="ChEBI" id="CHEBI:30013"/>
        <dbReference type="ChEBI" id="CHEBI:30616"/>
        <dbReference type="ChEBI" id="CHEBI:61977"/>
        <dbReference type="ChEBI" id="CHEBI:456216"/>
        <dbReference type="EC" id="2.7.11.1"/>
    </reaction>
</comment>
<feature type="domain" description="Protein kinase" evidence="26">
    <location>
        <begin position="833"/>
        <end position="1130"/>
    </location>
</feature>
<evidence type="ECO:0000256" key="13">
    <source>
        <dbReference type="ARBA" id="ARBA00022741"/>
    </source>
</evidence>
<dbReference type="EMBL" id="CM007649">
    <property type="protein sequence ID" value="ONM42198.1"/>
    <property type="molecule type" value="Genomic_DNA"/>
</dbReference>
<evidence type="ECO:0000256" key="14">
    <source>
        <dbReference type="ARBA" id="ARBA00022777"/>
    </source>
</evidence>
<keyword evidence="29" id="KW-1185">Reference proteome</keyword>
<evidence type="ECO:0000256" key="10">
    <source>
        <dbReference type="ARBA" id="ARBA00022692"/>
    </source>
</evidence>
<evidence type="ECO:0000256" key="9">
    <source>
        <dbReference type="ARBA" id="ARBA00022679"/>
    </source>
</evidence>
<dbReference type="InterPro" id="IPR001611">
    <property type="entry name" value="Leu-rich_rpt"/>
</dbReference>
<dbReference type="InterPro" id="IPR000719">
    <property type="entry name" value="Prot_kinase_dom"/>
</dbReference>
<evidence type="ECO:0000256" key="5">
    <source>
        <dbReference type="ARBA" id="ARBA00022475"/>
    </source>
</evidence>
<evidence type="ECO:0000256" key="19">
    <source>
        <dbReference type="ARBA" id="ARBA00023180"/>
    </source>
</evidence>
<evidence type="ECO:0000256" key="18">
    <source>
        <dbReference type="ARBA" id="ARBA00023170"/>
    </source>
</evidence>
<evidence type="ECO:0000259" key="26">
    <source>
        <dbReference type="PROSITE" id="PS50011"/>
    </source>
</evidence>
<dbReference type="InterPro" id="IPR050647">
    <property type="entry name" value="Plant_LRR-RLKs"/>
</dbReference>
<dbReference type="SUPFAM" id="SSF56112">
    <property type="entry name" value="Protein kinase-like (PK-like)"/>
    <property type="match status" value="1"/>
</dbReference>
<dbReference type="ExpressionAtlas" id="A0A1D6NQJ2">
    <property type="expression patterns" value="baseline and differential"/>
</dbReference>
<dbReference type="KEGG" id="zma:103651670"/>
<evidence type="ECO:0000256" key="7">
    <source>
        <dbReference type="ARBA" id="ARBA00022553"/>
    </source>
</evidence>
<comment type="function">
    <text evidence="22">Receptor kinase that detects X.oryzae pv. oryzae protein Ax21 to promote innate immunity. Following X.oryzae pv. oryzae protein Ax21 detection, undergoes cleavage, releasing the processed protein kinase Xa21 chain.</text>
</comment>
<dbReference type="InterPro" id="IPR003591">
    <property type="entry name" value="Leu-rich_rpt_typical-subtyp"/>
</dbReference>
<dbReference type="FunFam" id="3.80.10.10:FF:000041">
    <property type="entry name" value="LRR receptor-like serine/threonine-protein kinase ERECTA"/>
    <property type="match status" value="1"/>
</dbReference>
<dbReference type="SUPFAM" id="SSF52047">
    <property type="entry name" value="RNI-like"/>
    <property type="match status" value="1"/>
</dbReference>
<organism evidence="27">
    <name type="scientific">Zea mays</name>
    <name type="common">Maize</name>
    <dbReference type="NCBI Taxonomy" id="4577"/>
    <lineage>
        <taxon>Eukaryota</taxon>
        <taxon>Viridiplantae</taxon>
        <taxon>Streptophyta</taxon>
        <taxon>Embryophyta</taxon>
        <taxon>Tracheophyta</taxon>
        <taxon>Spermatophyta</taxon>
        <taxon>Magnoliopsida</taxon>
        <taxon>Liliopsida</taxon>
        <taxon>Poales</taxon>
        <taxon>Poaceae</taxon>
        <taxon>PACMAD clade</taxon>
        <taxon>Panicoideae</taxon>
        <taxon>Andropogonodae</taxon>
        <taxon>Andropogoneae</taxon>
        <taxon>Tripsacinae</taxon>
        <taxon>Zea</taxon>
    </lineage>
</organism>
<dbReference type="InterPro" id="IPR011009">
    <property type="entry name" value="Kinase-like_dom_sf"/>
</dbReference>
<keyword evidence="14 27" id="KW-0418">Kinase</keyword>
<dbReference type="Gene3D" id="1.10.510.10">
    <property type="entry name" value="Transferase(Phosphotransferase) domain 1"/>
    <property type="match status" value="1"/>
</dbReference>
<evidence type="ECO:0000256" key="8">
    <source>
        <dbReference type="ARBA" id="ARBA00022614"/>
    </source>
</evidence>
<dbReference type="GO" id="GO:0004674">
    <property type="term" value="F:protein serine/threonine kinase activity"/>
    <property type="evidence" value="ECO:0007669"/>
    <property type="project" value="UniProtKB-KW"/>
</dbReference>
<dbReference type="PaxDb" id="4577-GRMZM2G439799_P01"/>
<dbReference type="EnsemblPlants" id="Zm00001eb163600_T001">
    <property type="protein sequence ID" value="Zm00001eb163600_P001"/>
    <property type="gene ID" value="Zm00001eb163600"/>
</dbReference>
<dbReference type="FunFam" id="3.30.200.20:FF:000432">
    <property type="entry name" value="LRR receptor-like serine/threonine-protein kinase EFR"/>
    <property type="match status" value="1"/>
</dbReference>
<keyword evidence="11 25" id="KW-0732">Signal</keyword>
<reference evidence="28" key="2">
    <citation type="submission" date="2019-07" db="EMBL/GenBank/DDBJ databases">
        <authorList>
            <person name="Seetharam A."/>
            <person name="Woodhouse M."/>
            <person name="Cannon E."/>
        </authorList>
    </citation>
    <scope>NUCLEOTIDE SEQUENCE [LARGE SCALE GENOMIC DNA]</scope>
    <source>
        <strain evidence="28">cv. B73</strain>
    </source>
</reference>
<evidence type="ECO:0000313" key="29">
    <source>
        <dbReference type="Proteomes" id="UP000007305"/>
    </source>
</evidence>
<evidence type="ECO:0000256" key="21">
    <source>
        <dbReference type="ARBA" id="ARBA00048679"/>
    </source>
</evidence>
<comment type="function">
    <text evidence="23">The processed protein kinase Xa21 chain released by protein cleavage after X.oryzae pv. oryzae protein Ax21 detection translocates into the nucleus where it can bind and regulate WRKY62, a transcription factor. Confers resistance to the bacterial pathogen X.oryzae pv. oryzae (Xoo).</text>
</comment>
<dbReference type="SMART" id="SM00369">
    <property type="entry name" value="LRR_TYP"/>
    <property type="match status" value="7"/>
</dbReference>
<dbReference type="Gene3D" id="3.80.10.10">
    <property type="entry name" value="Ribonuclease Inhibitor"/>
    <property type="match status" value="5"/>
</dbReference>
<dbReference type="Pfam" id="PF13855">
    <property type="entry name" value="LRR_8"/>
    <property type="match status" value="2"/>
</dbReference>
<dbReference type="SUPFAM" id="SSF52058">
    <property type="entry name" value="L domain-like"/>
    <property type="match status" value="1"/>
</dbReference>
<keyword evidence="7" id="KW-0597">Phosphoprotein</keyword>
<dbReference type="GO" id="GO:0005789">
    <property type="term" value="C:endoplasmic reticulum membrane"/>
    <property type="evidence" value="ECO:0007669"/>
    <property type="project" value="UniProtKB-SubCell"/>
</dbReference>
<dbReference type="PROSITE" id="PS00108">
    <property type="entry name" value="PROTEIN_KINASE_ST"/>
    <property type="match status" value="1"/>
</dbReference>
<feature type="chain" id="PRO_5011173934" description="Receptor kinase-like protein Xa21" evidence="25">
    <location>
        <begin position="35"/>
        <end position="1133"/>
    </location>
</feature>
<dbReference type="InterPro" id="IPR032675">
    <property type="entry name" value="LRR_dom_sf"/>
</dbReference>
<dbReference type="SMR" id="A0A1D6NQJ2"/>
<dbReference type="InterPro" id="IPR013210">
    <property type="entry name" value="LRR_N_plant-typ"/>
</dbReference>
<keyword evidence="6" id="KW-0723">Serine/threonine-protein kinase</keyword>
<keyword evidence="17" id="KW-0472">Membrane</keyword>
<keyword evidence="9" id="KW-0808">Transferase</keyword>
<dbReference type="Pfam" id="PF00069">
    <property type="entry name" value="Pkinase"/>
    <property type="match status" value="1"/>
</dbReference>
<dbReference type="FunFam" id="3.80.10.10:FF:000922">
    <property type="entry name" value="Leucine-rich repeat receptor-like protein kinase PEPR1"/>
    <property type="match status" value="1"/>
</dbReference>
<feature type="signal peptide" evidence="25">
    <location>
        <begin position="1"/>
        <end position="34"/>
    </location>
</feature>
<dbReference type="Pfam" id="PF08263">
    <property type="entry name" value="LRRNT_2"/>
    <property type="match status" value="1"/>
</dbReference>
<dbReference type="AlphaFoldDB" id="A0A1D6NQJ2"/>
<keyword evidence="16" id="KW-1133">Transmembrane helix</keyword>
<evidence type="ECO:0000256" key="17">
    <source>
        <dbReference type="ARBA" id="ARBA00023136"/>
    </source>
</evidence>
<accession>A0A1D6NQJ2</accession>
<evidence type="ECO:0000256" key="12">
    <source>
        <dbReference type="ARBA" id="ARBA00022737"/>
    </source>
</evidence>
<dbReference type="GO" id="GO:0005524">
    <property type="term" value="F:ATP binding"/>
    <property type="evidence" value="ECO:0007669"/>
    <property type="project" value="UniProtKB-KW"/>
</dbReference>
<reference evidence="27 29" key="1">
    <citation type="submission" date="2015-12" db="EMBL/GenBank/DDBJ databases">
        <title>Update maize B73 reference genome by single molecule sequencing technologies.</title>
        <authorList>
            <consortium name="Maize Genome Sequencing Project"/>
            <person name="Ware D."/>
        </authorList>
    </citation>
    <scope>NUCLEOTIDE SEQUENCE [LARGE SCALE GENOMIC DNA]</scope>
    <source>
        <strain evidence="29">cv. B73</strain>
        <tissue evidence="27">Seedling</tissue>
    </source>
</reference>
<proteinExistence type="inferred from homology"/>
<dbReference type="EC" id="2.7.11.1" evidence="4"/>
<evidence type="ECO:0000256" key="24">
    <source>
        <dbReference type="ARBA" id="ARBA00072040"/>
    </source>
</evidence>
<protein>
    <recommendedName>
        <fullName evidence="24">Receptor kinase-like protein Xa21</fullName>
        <ecNumber evidence="4">2.7.11.1</ecNumber>
    </recommendedName>
</protein>
<dbReference type="FunFam" id="3.80.10.10:FF:001158">
    <property type="entry name" value="Leucine-rich repeat protein kinase family protein"/>
    <property type="match status" value="1"/>
</dbReference>
<evidence type="ECO:0000256" key="4">
    <source>
        <dbReference type="ARBA" id="ARBA00012513"/>
    </source>
</evidence>
<dbReference type="PANTHER" id="PTHR48056:SF89">
    <property type="entry name" value="OS06G0585982 PROTEIN"/>
    <property type="match status" value="1"/>
</dbReference>
<keyword evidence="13" id="KW-0547">Nucleotide-binding</keyword>
<evidence type="ECO:0000256" key="15">
    <source>
        <dbReference type="ARBA" id="ARBA00022840"/>
    </source>
</evidence>
<evidence type="ECO:0000313" key="28">
    <source>
        <dbReference type="EnsemblPlants" id="Zm00001eb163600_P001"/>
    </source>
</evidence>
<keyword evidence="8" id="KW-0433">Leucine-rich repeat</keyword>
<keyword evidence="15" id="KW-0067">ATP-binding</keyword>
<dbReference type="Pfam" id="PF00560">
    <property type="entry name" value="LRR_1"/>
    <property type="match status" value="8"/>
</dbReference>
<evidence type="ECO:0000256" key="20">
    <source>
        <dbReference type="ARBA" id="ARBA00047899"/>
    </source>
</evidence>
<evidence type="ECO:0000313" key="27">
    <source>
        <dbReference type="EMBL" id="ONM42198.1"/>
    </source>
</evidence>
<keyword evidence="18" id="KW-0675">Receptor</keyword>
<evidence type="ECO:0000256" key="2">
    <source>
        <dbReference type="ARBA" id="ARBA00004389"/>
    </source>
</evidence>
<comment type="catalytic activity">
    <reaction evidence="21">
        <text>L-seryl-[protein] + ATP = O-phospho-L-seryl-[protein] + ADP + H(+)</text>
        <dbReference type="Rhea" id="RHEA:17989"/>
        <dbReference type="Rhea" id="RHEA-COMP:9863"/>
        <dbReference type="Rhea" id="RHEA-COMP:11604"/>
        <dbReference type="ChEBI" id="CHEBI:15378"/>
        <dbReference type="ChEBI" id="CHEBI:29999"/>
        <dbReference type="ChEBI" id="CHEBI:30616"/>
        <dbReference type="ChEBI" id="CHEBI:83421"/>
        <dbReference type="ChEBI" id="CHEBI:456216"/>
        <dbReference type="EC" id="2.7.11.1"/>
    </reaction>
</comment>
<dbReference type="OrthoDB" id="676979at2759"/>
<dbReference type="GO" id="GO:0038023">
    <property type="term" value="F:signaling receptor activity"/>
    <property type="evidence" value="ECO:0000318"/>
    <property type="project" value="GO_Central"/>
</dbReference>
<comment type="subcellular location">
    <subcellularLocation>
        <location evidence="1">Cell membrane</location>
        <topology evidence="1">Single-pass membrane protein</topology>
    </subcellularLocation>
    <subcellularLocation>
        <location evidence="2">Endoplasmic reticulum membrane</location>
        <topology evidence="2">Single-pass membrane protein</topology>
    </subcellularLocation>
</comment>
<evidence type="ECO:0000256" key="23">
    <source>
        <dbReference type="ARBA" id="ARBA00056628"/>
    </source>
</evidence>
<sequence>MDPSPRQCHAHTLLLLLCTSVLVFLSNNSAFSSAQPGNRSEADRQALLCFKSGISDDPRRVLTSWSADSLSFCGWRGVSCSSSLPLRVLSLELRSVRLHGTLLHNCMANLTSLVRLDLSGNHISGTIPEEVATLPGLQTLMLAGNILSGSIPPSLGVASPSLRYVNLAGNNLSGVIPDSLPKAPSLRVLNLSMNILAGMIPVTIFNSNSSKLVTVDLQLNHLTGPIPSLQNPTSLQFLGLTGNVLSGRVPPSLGNVSSLNTILLAENNLSGPIPEALGHILNLNILDLSENMLSGNVPRFQKATSLQLLGLNGNILSGRIPASLGNVSSLNTIRLAYNTLSGPIPEALGHILNLNILDLSENMLSGNVPAAIYNVSSFRYLHLGNNLLDGQILPNTGHSLPNLMSLIMRGNRFTGVVPSSLANMSKLQEIDLSRNLLNGSVPSLGSLSNLSRLILGSNMLQAEDWVFLTSLTNCSQLSMLSIDGNSLEGSLPESVGNLSRNLERLNFRGNWISGTIPAAIGNLVNLTLLAMDHNMLSGSIPSTIGNLKNLVVLALSTNRLSGEMPSTIGDLPQLNQLYMDDNLLSGNIPASLGQCKRLNMLNLSVNNLDGSIPSEILNISSLSLGLDLSNNNLNGTIPPQIGNLINLGLLNVSSNRLSGEIPTELGQCVLLSYLQMESNMFSGIIPQSLSELKGIEQMDLSENNLSGQIPEFFESFRTLYHLDLSHNKLVGPIPTSGIFTNPNAVMLDDNLGLCQQSTIFALPICPTTSSVTKRKNDARLLLIVAPPATIALLSFLCVLATVTKGIATQPPESFRETMKKVSYGDILKATNWFSPVNKISSSHTASVYVGRFEFDTDLVAIKVFHLDEQGSLNGFFNECEVLKQTRHRNLIQAITLCSTVDFENNEFKALVYEFMANGSLDMWIHPSLHQGRRRRVLSLGQRISIAADVASALDYLHNQLIPPLIHCDLKPSNVLLDYDMTSRLGDFGSAKFLSSSLTSSSPEGFVGASGTIGYIAPEYGMGCKISTDADVYGFGVLLLELLTAKRPTDEIFGNDLSLHKYVDIAFPDKIDEILDPQMQNEGEVVCNLRMQNYLIPLVEIGLMCSMESPKDRPGMQAVCAKIIAIQEAFIQTF</sequence>
<dbReference type="Gene3D" id="3.30.200.20">
    <property type="entry name" value="Phosphorylase Kinase, domain 1"/>
    <property type="match status" value="1"/>
</dbReference>
<dbReference type="PANTHER" id="PTHR48056">
    <property type="entry name" value="LRR RECEPTOR-LIKE SERINE/THREONINE-PROTEIN KINASE-RELATED"/>
    <property type="match status" value="1"/>
</dbReference>
<dbReference type="Proteomes" id="UP000007305">
    <property type="component" value="Chromosome 3"/>
</dbReference>
<dbReference type="eggNOG" id="ENOG502QPYS">
    <property type="taxonomic scope" value="Eukaryota"/>
</dbReference>
<name>A0A1D6NQJ2_MAIZE</name>
<keyword evidence="10" id="KW-0812">Transmembrane</keyword>